<dbReference type="OrthoDB" id="9133980at2"/>
<dbReference type="GO" id="GO:0032993">
    <property type="term" value="C:protein-DNA complex"/>
    <property type="evidence" value="ECO:0007669"/>
    <property type="project" value="TreeGrafter"/>
</dbReference>
<dbReference type="InterPro" id="IPR005119">
    <property type="entry name" value="LysR_subst-bd"/>
</dbReference>
<dbReference type="KEGG" id="pacs:FAZ98_27910"/>
<keyword evidence="2" id="KW-0805">Transcription regulation</keyword>
<evidence type="ECO:0000259" key="5">
    <source>
        <dbReference type="PROSITE" id="PS50931"/>
    </source>
</evidence>
<gene>
    <name evidence="6" type="ORF">FAZ98_27910</name>
</gene>
<dbReference type="PANTHER" id="PTHR30346:SF9">
    <property type="entry name" value="LYSR FAMILY TRANSCRIPTIONAL REGULATOR"/>
    <property type="match status" value="1"/>
</dbReference>
<evidence type="ECO:0000313" key="7">
    <source>
        <dbReference type="Proteomes" id="UP000433577"/>
    </source>
</evidence>
<dbReference type="SUPFAM" id="SSF46785">
    <property type="entry name" value="Winged helix' DNA-binding domain"/>
    <property type="match status" value="1"/>
</dbReference>
<feature type="domain" description="HTH lysR-type" evidence="5">
    <location>
        <begin position="1"/>
        <end position="58"/>
    </location>
</feature>
<dbReference type="Gene3D" id="1.10.10.10">
    <property type="entry name" value="Winged helix-like DNA-binding domain superfamily/Winged helix DNA-binding domain"/>
    <property type="match status" value="1"/>
</dbReference>
<evidence type="ECO:0000256" key="1">
    <source>
        <dbReference type="ARBA" id="ARBA00009437"/>
    </source>
</evidence>
<evidence type="ECO:0000256" key="4">
    <source>
        <dbReference type="ARBA" id="ARBA00023163"/>
    </source>
</evidence>
<evidence type="ECO:0000256" key="2">
    <source>
        <dbReference type="ARBA" id="ARBA00023015"/>
    </source>
</evidence>
<sequence>METRDLEYLLEVERCGGVGKAAEALSMSQPALTKAIKRIEAEVGVPLFMRNPTGVALTPYGKAFIERARRITLDFDDALKELAAIHSGELGVLRVGYSPSIPDTLILRSCRRLLNERPAAKLRLRRNIATDLFRQISAGELDLAIAPAPAVSIEYFETTPLFNDRLYLMADKNHSLGEKSSVKLKDLLGQEWLLPGSNAAIRQLVSSAFKRQGLPEPSIRVQTDFAIPALLELVRGSQMLCIAGHDPENPQRGVIHLPLADTELDLKREVCAIHRSGGFVSPLATRLIDILRSIDGTMPNSSKARR</sequence>
<protein>
    <submittedName>
        <fullName evidence="6">LysR family transcriptional regulator</fullName>
    </submittedName>
</protein>
<dbReference type="PANTHER" id="PTHR30346">
    <property type="entry name" value="TRANSCRIPTIONAL DUAL REGULATOR HCAR-RELATED"/>
    <property type="match status" value="1"/>
</dbReference>
<name>A0A7Z2JID0_9BURK</name>
<reference evidence="6 7" key="1">
    <citation type="submission" date="2019-12" db="EMBL/GenBank/DDBJ databases">
        <title>Paraburkholderia acidiphila 7Q-K02 sp. nov and Paraburkholderia acidisoli DHF22 sp. nov., two strains isolated from forest soil.</title>
        <authorList>
            <person name="Gao Z."/>
            <person name="Qiu L."/>
        </authorList>
    </citation>
    <scope>NUCLEOTIDE SEQUENCE [LARGE SCALE GENOMIC DNA]</scope>
    <source>
        <strain evidence="6 7">DHF22</strain>
    </source>
</reference>
<dbReference type="Pfam" id="PF00126">
    <property type="entry name" value="HTH_1"/>
    <property type="match status" value="1"/>
</dbReference>
<keyword evidence="4" id="KW-0804">Transcription</keyword>
<dbReference type="EMBL" id="CP046915">
    <property type="protein sequence ID" value="QGZ65571.1"/>
    <property type="molecule type" value="Genomic_DNA"/>
</dbReference>
<dbReference type="RefSeq" id="WP_158956140.1">
    <property type="nucleotide sequence ID" value="NZ_CP046915.1"/>
</dbReference>
<dbReference type="AlphaFoldDB" id="A0A7Z2JID0"/>
<dbReference type="GO" id="GO:0003700">
    <property type="term" value="F:DNA-binding transcription factor activity"/>
    <property type="evidence" value="ECO:0007669"/>
    <property type="project" value="InterPro"/>
</dbReference>
<evidence type="ECO:0000256" key="3">
    <source>
        <dbReference type="ARBA" id="ARBA00023125"/>
    </source>
</evidence>
<proteinExistence type="inferred from homology"/>
<dbReference type="Gene3D" id="3.40.190.290">
    <property type="match status" value="1"/>
</dbReference>
<keyword evidence="7" id="KW-1185">Reference proteome</keyword>
<dbReference type="PROSITE" id="PS50931">
    <property type="entry name" value="HTH_LYSR"/>
    <property type="match status" value="1"/>
</dbReference>
<dbReference type="InterPro" id="IPR000847">
    <property type="entry name" value="LysR_HTH_N"/>
</dbReference>
<dbReference type="FunFam" id="1.10.10.10:FF:000001">
    <property type="entry name" value="LysR family transcriptional regulator"/>
    <property type="match status" value="1"/>
</dbReference>
<evidence type="ECO:0000313" key="6">
    <source>
        <dbReference type="EMBL" id="QGZ65571.1"/>
    </source>
</evidence>
<dbReference type="SUPFAM" id="SSF53850">
    <property type="entry name" value="Periplasmic binding protein-like II"/>
    <property type="match status" value="1"/>
</dbReference>
<organism evidence="6 7">
    <name type="scientific">Paraburkholderia acidisoli</name>
    <dbReference type="NCBI Taxonomy" id="2571748"/>
    <lineage>
        <taxon>Bacteria</taxon>
        <taxon>Pseudomonadati</taxon>
        <taxon>Pseudomonadota</taxon>
        <taxon>Betaproteobacteria</taxon>
        <taxon>Burkholderiales</taxon>
        <taxon>Burkholderiaceae</taxon>
        <taxon>Paraburkholderia</taxon>
    </lineage>
</organism>
<dbReference type="Pfam" id="PF03466">
    <property type="entry name" value="LysR_substrate"/>
    <property type="match status" value="1"/>
</dbReference>
<keyword evidence="3" id="KW-0238">DNA-binding</keyword>
<comment type="similarity">
    <text evidence="1">Belongs to the LysR transcriptional regulatory family.</text>
</comment>
<dbReference type="PRINTS" id="PR00039">
    <property type="entry name" value="HTHLYSR"/>
</dbReference>
<dbReference type="GO" id="GO:0003677">
    <property type="term" value="F:DNA binding"/>
    <property type="evidence" value="ECO:0007669"/>
    <property type="project" value="UniProtKB-KW"/>
</dbReference>
<accession>A0A7Z2JID0</accession>
<dbReference type="InterPro" id="IPR036388">
    <property type="entry name" value="WH-like_DNA-bd_sf"/>
</dbReference>
<dbReference type="InterPro" id="IPR036390">
    <property type="entry name" value="WH_DNA-bd_sf"/>
</dbReference>
<dbReference type="CDD" id="cd05466">
    <property type="entry name" value="PBP2_LTTR_substrate"/>
    <property type="match status" value="1"/>
</dbReference>
<dbReference type="Proteomes" id="UP000433577">
    <property type="component" value="Chromosome 3"/>
</dbReference>